<name>A0A1L9VDS1_ASPGL</name>
<proteinExistence type="predicted"/>
<dbReference type="AlphaFoldDB" id="A0A1L9VDS1"/>
<dbReference type="EMBL" id="KV878903">
    <property type="protein sequence ID" value="OJJ82054.1"/>
    <property type="molecule type" value="Genomic_DNA"/>
</dbReference>
<gene>
    <name evidence="1" type="ORF">ASPGLDRAFT_1496310</name>
</gene>
<protein>
    <submittedName>
        <fullName evidence="1">Uncharacterized protein</fullName>
    </submittedName>
</protein>
<dbReference type="STRING" id="1160497.A0A1L9VDS1"/>
<dbReference type="GeneID" id="34458318"/>
<sequence>MISQAIVHHGAELAGLPVARVQKKIQDIWKTKGYEHYDTNILFQYAKKNGYYKQLSRKEKDIATFRCLTMLDRSSAEEILQSTITPGNIVHGLQRLLAKSIIQDHQFHVYMAQWLLGCPMNSAMMCAANCDSIPEVLNAARKSGIIDDRTRVIAIHAYYFLVDPIEVFRIAFEENTGLDNFQGLATRVESRGLSNANIARIRR</sequence>
<evidence type="ECO:0000313" key="2">
    <source>
        <dbReference type="Proteomes" id="UP000184300"/>
    </source>
</evidence>
<evidence type="ECO:0000313" key="1">
    <source>
        <dbReference type="EMBL" id="OJJ82054.1"/>
    </source>
</evidence>
<organism evidence="1 2">
    <name type="scientific">Aspergillus glaucus CBS 516.65</name>
    <dbReference type="NCBI Taxonomy" id="1160497"/>
    <lineage>
        <taxon>Eukaryota</taxon>
        <taxon>Fungi</taxon>
        <taxon>Dikarya</taxon>
        <taxon>Ascomycota</taxon>
        <taxon>Pezizomycotina</taxon>
        <taxon>Eurotiomycetes</taxon>
        <taxon>Eurotiomycetidae</taxon>
        <taxon>Eurotiales</taxon>
        <taxon>Aspergillaceae</taxon>
        <taxon>Aspergillus</taxon>
        <taxon>Aspergillus subgen. Aspergillus</taxon>
    </lineage>
</organism>
<accession>A0A1L9VDS1</accession>
<keyword evidence="2" id="KW-1185">Reference proteome</keyword>
<dbReference type="Proteomes" id="UP000184300">
    <property type="component" value="Unassembled WGS sequence"/>
</dbReference>
<dbReference type="RefSeq" id="XP_022398752.1">
    <property type="nucleotide sequence ID" value="XM_022542057.1"/>
</dbReference>
<reference evidence="2" key="1">
    <citation type="journal article" date="2017" name="Genome Biol.">
        <title>Comparative genomics reveals high biological diversity and specific adaptations in the industrially and medically important fungal genus Aspergillus.</title>
        <authorList>
            <person name="de Vries R.P."/>
            <person name="Riley R."/>
            <person name="Wiebenga A."/>
            <person name="Aguilar-Osorio G."/>
            <person name="Amillis S."/>
            <person name="Uchima C.A."/>
            <person name="Anderluh G."/>
            <person name="Asadollahi M."/>
            <person name="Askin M."/>
            <person name="Barry K."/>
            <person name="Battaglia E."/>
            <person name="Bayram O."/>
            <person name="Benocci T."/>
            <person name="Braus-Stromeyer S.A."/>
            <person name="Caldana C."/>
            <person name="Canovas D."/>
            <person name="Cerqueira G.C."/>
            <person name="Chen F."/>
            <person name="Chen W."/>
            <person name="Choi C."/>
            <person name="Clum A."/>
            <person name="Dos Santos R.A."/>
            <person name="Damasio A.R."/>
            <person name="Diallinas G."/>
            <person name="Emri T."/>
            <person name="Fekete E."/>
            <person name="Flipphi M."/>
            <person name="Freyberg S."/>
            <person name="Gallo A."/>
            <person name="Gournas C."/>
            <person name="Habgood R."/>
            <person name="Hainaut M."/>
            <person name="Harispe M.L."/>
            <person name="Henrissat B."/>
            <person name="Hilden K.S."/>
            <person name="Hope R."/>
            <person name="Hossain A."/>
            <person name="Karabika E."/>
            <person name="Karaffa L."/>
            <person name="Karanyi Z."/>
            <person name="Krasevec N."/>
            <person name="Kuo A."/>
            <person name="Kusch H."/>
            <person name="LaButti K."/>
            <person name="Lagendijk E.L."/>
            <person name="Lapidus A."/>
            <person name="Levasseur A."/>
            <person name="Lindquist E."/>
            <person name="Lipzen A."/>
            <person name="Logrieco A.F."/>
            <person name="MacCabe A."/>
            <person name="Maekelae M.R."/>
            <person name="Malavazi I."/>
            <person name="Melin P."/>
            <person name="Meyer V."/>
            <person name="Mielnichuk N."/>
            <person name="Miskei M."/>
            <person name="Molnar A.P."/>
            <person name="Mule G."/>
            <person name="Ngan C.Y."/>
            <person name="Orejas M."/>
            <person name="Orosz E."/>
            <person name="Ouedraogo J.P."/>
            <person name="Overkamp K.M."/>
            <person name="Park H.-S."/>
            <person name="Perrone G."/>
            <person name="Piumi F."/>
            <person name="Punt P.J."/>
            <person name="Ram A.F."/>
            <person name="Ramon A."/>
            <person name="Rauscher S."/>
            <person name="Record E."/>
            <person name="Riano-Pachon D.M."/>
            <person name="Robert V."/>
            <person name="Roehrig J."/>
            <person name="Ruller R."/>
            <person name="Salamov A."/>
            <person name="Salih N.S."/>
            <person name="Samson R.A."/>
            <person name="Sandor E."/>
            <person name="Sanguinetti M."/>
            <person name="Schuetze T."/>
            <person name="Sepcic K."/>
            <person name="Shelest E."/>
            <person name="Sherlock G."/>
            <person name="Sophianopoulou V."/>
            <person name="Squina F.M."/>
            <person name="Sun H."/>
            <person name="Susca A."/>
            <person name="Todd R.B."/>
            <person name="Tsang A."/>
            <person name="Unkles S.E."/>
            <person name="van de Wiele N."/>
            <person name="van Rossen-Uffink D."/>
            <person name="Oliveira J.V."/>
            <person name="Vesth T.C."/>
            <person name="Visser J."/>
            <person name="Yu J.-H."/>
            <person name="Zhou M."/>
            <person name="Andersen M.R."/>
            <person name="Archer D.B."/>
            <person name="Baker S.E."/>
            <person name="Benoit I."/>
            <person name="Brakhage A.A."/>
            <person name="Braus G.H."/>
            <person name="Fischer R."/>
            <person name="Frisvad J.C."/>
            <person name="Goldman G.H."/>
            <person name="Houbraken J."/>
            <person name="Oakley B."/>
            <person name="Pocsi I."/>
            <person name="Scazzocchio C."/>
            <person name="Seiboth B."/>
            <person name="vanKuyk P.A."/>
            <person name="Wortman J."/>
            <person name="Dyer P.S."/>
            <person name="Grigoriev I.V."/>
        </authorList>
    </citation>
    <scope>NUCLEOTIDE SEQUENCE [LARGE SCALE GENOMIC DNA]</scope>
    <source>
        <strain evidence="2">CBS 516.65</strain>
    </source>
</reference>
<dbReference type="VEuPathDB" id="FungiDB:ASPGLDRAFT_1496310"/>